<evidence type="ECO:0000256" key="18">
    <source>
        <dbReference type="SAM" id="Phobius"/>
    </source>
</evidence>
<evidence type="ECO:0000256" key="3">
    <source>
        <dbReference type="ARBA" id="ARBA00022475"/>
    </source>
</evidence>
<evidence type="ECO:0000256" key="2">
    <source>
        <dbReference type="ARBA" id="ARBA00022448"/>
    </source>
</evidence>
<name>A0AAD9K766_9ANNE</name>
<dbReference type="GO" id="GO:0045211">
    <property type="term" value="C:postsynaptic membrane"/>
    <property type="evidence" value="ECO:0007669"/>
    <property type="project" value="UniProtKB-SubCell"/>
</dbReference>
<dbReference type="EMBL" id="JAODUP010000041">
    <property type="protein sequence ID" value="KAK2166141.1"/>
    <property type="molecule type" value="Genomic_DNA"/>
</dbReference>
<feature type="binding site" evidence="15">
    <location>
        <position position="752"/>
    </location>
    <ligand>
        <name>L-glutamate</name>
        <dbReference type="ChEBI" id="CHEBI:29985"/>
    </ligand>
</feature>
<comment type="caution">
    <text evidence="21">The sequence shown here is derived from an EMBL/GenBank/DDBJ whole genome shotgun (WGS) entry which is preliminary data.</text>
</comment>
<dbReference type="Pfam" id="PF00060">
    <property type="entry name" value="Lig_chan"/>
    <property type="match status" value="1"/>
</dbReference>
<sequence length="992" mass="112501">MSVPEYRLPAMATTEYQLGLLVLFVVIDVYAARKQSVDIQVPIGAMFDHSAMGSRAALEYKIVQHNAHVDVEDKGRIKLKSKHSDKYLDMHDVYSTNTEFCQLVKKGLFTIFGTHTVDTLDALEAYTSTFHMPFITPRTAINNSRAAYTIFMQPLYAKAVVDVIMHYEWKEVWYIHSNNEGLIRMQQIFDALAAADYVLKINVIRVSDMDELVDKLLSMDKRQSKTEKQILLDLSLNESEYILRSVGLSELELSFFKHGGMNITGFRMFDYNNHTILKYTKEWERSKPQLFTQMGDRLTHEAAFTIDGISVLIRALTKLKNKTPSLFNQYLNRHNRMTRNSSKEMDCEVEPVIPWKLGHELIELMKDVDFQGYTGRVTFDRYGMRRSFSIGVLETTTSMALSDIGTWSQKKGLRISSPSIIRLKGTNTAFNRTRIVTSILTEPFLREKENWQELGLEGNDKYEGYVIDLTNKIMKIVLLSNYKIVPVKDKKYGARDENGTWNGMVGELIRGTEPFLMEHPKELNLTGNARYYGYAADLTDRVCKFVEVSCAIRPVHDNSYGRPLKDGSWDGMEADLAIAPLTITAERERYIDFSKPFMSLGISIMIKKPEKEVPGVFSFMYPLSYEIWMCVIFAYIGVSVVLFLVSRFSPFEWHIEDNTDGPSVTNNFTIFNSLWFSLGAFMQQGCDIEPRSLSGRIVGSMWWFFTLIIISSYTANLAAFLTVQRMKSPIESADDLAKQTEIKYGTVDSGTTKEFFRTSTIPTYQRMWAFMSSAEPSVFVKGNKEGIGRVRRENGRYAFLIESTANDYTNQRKPCDTMKVGANLDSKGYGIGTPLGSDLRDKVTLAVLELRENGELAKLETEWWYDKGQCGTSKSPKKQETTNALKLQNVAGVFYILIGGLALGLLCAGAEFLYNSNLEAKRRQTTFMSAVKSKAHLSLKGEPEPITTAVGDQIDNSQDIPPNMSMSTYTYTPAAQLITFDGYADANTHTQV</sequence>
<keyword evidence="17" id="KW-1015">Disulfide bond</keyword>
<feature type="site" description="Crucial to convey clamshell closure to channel opening" evidence="16">
    <location>
        <position position="730"/>
    </location>
</feature>
<dbReference type="InterPro" id="IPR028082">
    <property type="entry name" value="Peripla_BP_I"/>
</dbReference>
<dbReference type="SMART" id="SM00079">
    <property type="entry name" value="PBPe"/>
    <property type="match status" value="1"/>
</dbReference>
<dbReference type="SUPFAM" id="SSF53822">
    <property type="entry name" value="Periplasmic binding protein-like I"/>
    <property type="match status" value="1"/>
</dbReference>
<feature type="site" description="Interaction with the cone snail toxin Con-ikot-ikot" evidence="16">
    <location>
        <position position="495"/>
    </location>
</feature>
<evidence type="ECO:0000256" key="10">
    <source>
        <dbReference type="ARBA" id="ARBA00023180"/>
    </source>
</evidence>
<dbReference type="Proteomes" id="UP001208570">
    <property type="component" value="Unassembled WGS sequence"/>
</dbReference>
<keyword evidence="13" id="KW-0407">Ion channel</keyword>
<dbReference type="GO" id="GO:0038023">
    <property type="term" value="F:signaling receptor activity"/>
    <property type="evidence" value="ECO:0007669"/>
    <property type="project" value="InterPro"/>
</dbReference>
<evidence type="ECO:0000313" key="21">
    <source>
        <dbReference type="EMBL" id="KAK2166141.1"/>
    </source>
</evidence>
<evidence type="ECO:0000313" key="22">
    <source>
        <dbReference type="Proteomes" id="UP001208570"/>
    </source>
</evidence>
<keyword evidence="2" id="KW-0813">Transport</keyword>
<keyword evidence="4 18" id="KW-0812">Transmembrane</keyword>
<dbReference type="InterPro" id="IPR015683">
    <property type="entry name" value="Ionotropic_Glu_rcpt"/>
</dbReference>
<dbReference type="AlphaFoldDB" id="A0AAD9K766"/>
<feature type="binding site" evidence="15">
    <location>
        <position position="580"/>
    </location>
    <ligand>
        <name>L-glutamate</name>
        <dbReference type="ChEBI" id="CHEBI:29985"/>
    </ligand>
</feature>
<protein>
    <submittedName>
        <fullName evidence="21">Uncharacterized protein</fullName>
    </submittedName>
</protein>
<dbReference type="SMART" id="SM00918">
    <property type="entry name" value="Lig_chan-Glu_bd"/>
    <property type="match status" value="2"/>
</dbReference>
<feature type="binding site" evidence="15">
    <location>
        <position position="582"/>
    </location>
    <ligand>
        <name>L-glutamate</name>
        <dbReference type="ChEBI" id="CHEBI:29985"/>
    </ligand>
</feature>
<feature type="binding site" evidence="15">
    <location>
        <position position="802"/>
    </location>
    <ligand>
        <name>L-glutamate</name>
        <dbReference type="ChEBI" id="CHEBI:29985"/>
    </ligand>
</feature>
<evidence type="ECO:0000256" key="6">
    <source>
        <dbReference type="ARBA" id="ARBA00023018"/>
    </source>
</evidence>
<feature type="disulfide bond" evidence="17">
    <location>
        <begin position="815"/>
        <end position="870"/>
    </location>
</feature>
<keyword evidence="22" id="KW-1185">Reference proteome</keyword>
<gene>
    <name evidence="21" type="ORF">LSH36_41g03017</name>
</gene>
<keyword evidence="11" id="KW-0628">Postsynaptic cell membrane</keyword>
<dbReference type="InterPro" id="IPR001508">
    <property type="entry name" value="Iono_Glu_rcpt_met"/>
</dbReference>
<keyword evidence="5 18" id="KW-1133">Transmembrane helix</keyword>
<evidence type="ECO:0000256" key="16">
    <source>
        <dbReference type="PIRSR" id="PIRSR601508-2"/>
    </source>
</evidence>
<keyword evidence="3" id="KW-1003">Cell membrane</keyword>
<dbReference type="SUPFAM" id="SSF81324">
    <property type="entry name" value="Voltage-gated potassium channels"/>
    <property type="match status" value="1"/>
</dbReference>
<feature type="domain" description="Ionotropic glutamate receptor C-terminal" evidence="19">
    <location>
        <begin position="433"/>
        <end position="866"/>
    </location>
</feature>
<proteinExistence type="predicted"/>
<dbReference type="Pfam" id="PF10613">
    <property type="entry name" value="Lig_chan-Glu_bd"/>
    <property type="match status" value="2"/>
</dbReference>
<keyword evidence="7" id="KW-0406">Ion transport</keyword>
<evidence type="ECO:0000256" key="13">
    <source>
        <dbReference type="ARBA" id="ARBA00023303"/>
    </source>
</evidence>
<feature type="binding site" evidence="15">
    <location>
        <position position="587"/>
    </location>
    <ligand>
        <name>L-glutamate</name>
        <dbReference type="ChEBI" id="CHEBI:29985"/>
    </ligand>
</feature>
<evidence type="ECO:0000259" key="19">
    <source>
        <dbReference type="SMART" id="SM00079"/>
    </source>
</evidence>
<evidence type="ECO:0000259" key="20">
    <source>
        <dbReference type="SMART" id="SM00918"/>
    </source>
</evidence>
<organism evidence="21 22">
    <name type="scientific">Paralvinella palmiformis</name>
    <dbReference type="NCBI Taxonomy" id="53620"/>
    <lineage>
        <taxon>Eukaryota</taxon>
        <taxon>Metazoa</taxon>
        <taxon>Spiralia</taxon>
        <taxon>Lophotrochozoa</taxon>
        <taxon>Annelida</taxon>
        <taxon>Polychaeta</taxon>
        <taxon>Sedentaria</taxon>
        <taxon>Canalipalpata</taxon>
        <taxon>Terebellida</taxon>
        <taxon>Terebelliformia</taxon>
        <taxon>Alvinellidae</taxon>
        <taxon>Paralvinella</taxon>
    </lineage>
</organism>
<evidence type="ECO:0000256" key="12">
    <source>
        <dbReference type="ARBA" id="ARBA00023286"/>
    </source>
</evidence>
<feature type="domain" description="Ionotropic glutamate receptor L-glutamate and glycine-binding" evidence="20">
    <location>
        <begin position="514"/>
        <end position="578"/>
    </location>
</feature>
<dbReference type="GO" id="GO:0015276">
    <property type="term" value="F:ligand-gated monoatomic ion channel activity"/>
    <property type="evidence" value="ECO:0007669"/>
    <property type="project" value="InterPro"/>
</dbReference>
<evidence type="ECO:0000256" key="9">
    <source>
        <dbReference type="ARBA" id="ARBA00023170"/>
    </source>
</evidence>
<evidence type="ECO:0000256" key="11">
    <source>
        <dbReference type="ARBA" id="ARBA00023257"/>
    </source>
</evidence>
<accession>A0AAD9K766</accession>
<dbReference type="Pfam" id="PF01094">
    <property type="entry name" value="ANF_receptor"/>
    <property type="match status" value="1"/>
</dbReference>
<keyword evidence="8 18" id="KW-0472">Membrane</keyword>
<dbReference type="FunFam" id="1.10.287.70:FF:000067">
    <property type="entry name" value="glutamate receptor 2 isoform X1"/>
    <property type="match status" value="1"/>
</dbReference>
<feature type="domain" description="Ionotropic glutamate receptor L-glutamate and glycine-binding" evidence="20">
    <location>
        <begin position="443"/>
        <end position="510"/>
    </location>
</feature>
<dbReference type="FunFam" id="3.40.190.10:FF:000596">
    <property type="entry name" value="glutamate receptor 2-like isoform X1"/>
    <property type="match status" value="1"/>
</dbReference>
<dbReference type="InterPro" id="IPR001320">
    <property type="entry name" value="Iontro_rcpt_C"/>
</dbReference>
<dbReference type="InterPro" id="IPR001828">
    <property type="entry name" value="ANF_lig-bd_rcpt"/>
</dbReference>
<dbReference type="PRINTS" id="PR00177">
    <property type="entry name" value="NMDARECEPTOR"/>
</dbReference>
<evidence type="ECO:0000256" key="1">
    <source>
        <dbReference type="ARBA" id="ARBA00004651"/>
    </source>
</evidence>
<keyword evidence="12" id="KW-1071">Ligand-gated ion channel</keyword>
<dbReference type="SUPFAM" id="SSF53850">
    <property type="entry name" value="Periplasmic binding protein-like II"/>
    <property type="match status" value="2"/>
</dbReference>
<evidence type="ECO:0000256" key="15">
    <source>
        <dbReference type="PIRSR" id="PIRSR601508-1"/>
    </source>
</evidence>
<evidence type="ECO:0000256" key="5">
    <source>
        <dbReference type="ARBA" id="ARBA00022989"/>
    </source>
</evidence>
<feature type="transmembrane region" description="Helical" evidence="18">
    <location>
        <begin position="701"/>
        <end position="723"/>
    </location>
</feature>
<dbReference type="Gene3D" id="3.40.50.2300">
    <property type="match status" value="2"/>
</dbReference>
<reference evidence="21" key="1">
    <citation type="journal article" date="2023" name="Mol. Biol. Evol.">
        <title>Third-Generation Sequencing Reveals the Adaptive Role of the Epigenome in Three Deep-Sea Polychaetes.</title>
        <authorList>
            <person name="Perez M."/>
            <person name="Aroh O."/>
            <person name="Sun Y."/>
            <person name="Lan Y."/>
            <person name="Juniper S.K."/>
            <person name="Young C.R."/>
            <person name="Angers B."/>
            <person name="Qian P.Y."/>
        </authorList>
    </citation>
    <scope>NUCLEOTIDE SEQUENCE</scope>
    <source>
        <strain evidence="21">P08H-3</strain>
    </source>
</reference>
<evidence type="ECO:0000256" key="4">
    <source>
        <dbReference type="ARBA" id="ARBA00022692"/>
    </source>
</evidence>
<evidence type="ECO:0000256" key="17">
    <source>
        <dbReference type="PIRSR" id="PIRSR601508-3"/>
    </source>
</evidence>
<keyword evidence="6" id="KW-0770">Synapse</keyword>
<evidence type="ECO:0000256" key="7">
    <source>
        <dbReference type="ARBA" id="ARBA00023065"/>
    </source>
</evidence>
<feature type="transmembrane region" description="Helical" evidence="18">
    <location>
        <begin position="625"/>
        <end position="645"/>
    </location>
</feature>
<feature type="site" description="Interaction with the cone snail toxin Con-ikot-ikot" evidence="16">
    <location>
        <position position="757"/>
    </location>
</feature>
<comment type="subcellular location">
    <subcellularLocation>
        <location evidence="1">Cell membrane</location>
        <topology evidence="1">Multi-pass membrane protein</topology>
    </subcellularLocation>
    <subcellularLocation>
        <location evidence="14">Postsynaptic cell membrane</location>
    </subcellularLocation>
</comment>
<dbReference type="Gene3D" id="1.10.287.70">
    <property type="match status" value="1"/>
</dbReference>
<keyword evidence="9" id="KW-0675">Receptor</keyword>
<feature type="transmembrane region" description="Helical" evidence="18">
    <location>
        <begin position="892"/>
        <end position="914"/>
    </location>
</feature>
<keyword evidence="10" id="KW-0325">Glycoprotein</keyword>
<dbReference type="InterPro" id="IPR019594">
    <property type="entry name" value="Glu/Gly-bd"/>
</dbReference>
<evidence type="ECO:0000256" key="14">
    <source>
        <dbReference type="ARBA" id="ARBA00034100"/>
    </source>
</evidence>
<evidence type="ECO:0000256" key="8">
    <source>
        <dbReference type="ARBA" id="ARBA00023136"/>
    </source>
</evidence>
<dbReference type="PANTHER" id="PTHR18966">
    <property type="entry name" value="IONOTROPIC GLUTAMATE RECEPTOR"/>
    <property type="match status" value="1"/>
</dbReference>
<dbReference type="Gene3D" id="3.40.190.10">
    <property type="entry name" value="Periplasmic binding protein-like II"/>
    <property type="match status" value="3"/>
</dbReference>